<dbReference type="InterPro" id="IPR001460">
    <property type="entry name" value="PCN-bd_Tpept"/>
</dbReference>
<evidence type="ECO:0000256" key="2">
    <source>
        <dbReference type="ARBA" id="ARBA00023136"/>
    </source>
</evidence>
<dbReference type="SUPFAM" id="SSF56519">
    <property type="entry name" value="Penicillin binding protein dimerisation domain"/>
    <property type="match status" value="1"/>
</dbReference>
<evidence type="ECO:0000259" key="4">
    <source>
        <dbReference type="Pfam" id="PF00905"/>
    </source>
</evidence>
<evidence type="ECO:0000313" key="5">
    <source>
        <dbReference type="EMBL" id="PAV72310.1"/>
    </source>
</evidence>
<reference evidence="5 6" key="1">
    <citation type="journal article" date="2017" name="Curr. Biol.">
        <title>Genome architecture and evolution of a unichromosomal asexual nematode.</title>
        <authorList>
            <person name="Fradin H."/>
            <person name="Zegar C."/>
            <person name="Gutwein M."/>
            <person name="Lucas J."/>
            <person name="Kovtun M."/>
            <person name="Corcoran D."/>
            <person name="Baugh L.R."/>
            <person name="Kiontke K."/>
            <person name="Gunsalus K."/>
            <person name="Fitch D.H."/>
            <person name="Piano F."/>
        </authorList>
    </citation>
    <scope>NUCLEOTIDE SEQUENCE [LARGE SCALE GENOMIC DNA]</scope>
    <source>
        <strain evidence="5">PF1309</strain>
    </source>
</reference>
<proteinExistence type="predicted"/>
<dbReference type="OrthoDB" id="10267935at2759"/>
<keyword evidence="3" id="KW-1133">Transmembrane helix</keyword>
<dbReference type="Pfam" id="PF00905">
    <property type="entry name" value="Transpeptidase"/>
    <property type="match status" value="1"/>
</dbReference>
<gene>
    <name evidence="5" type="ORF">WR25_00870</name>
</gene>
<keyword evidence="3" id="KW-0812">Transmembrane</keyword>
<dbReference type="InterPro" id="IPR012338">
    <property type="entry name" value="Beta-lactam/transpept-like"/>
</dbReference>
<keyword evidence="2 3" id="KW-0472">Membrane</keyword>
<dbReference type="AlphaFoldDB" id="A0A2A2KEH4"/>
<comment type="subcellular location">
    <subcellularLocation>
        <location evidence="1">Membrane</location>
    </subcellularLocation>
</comment>
<dbReference type="InterPro" id="IPR050515">
    <property type="entry name" value="Beta-lactam/transpept"/>
</dbReference>
<comment type="caution">
    <text evidence="5">The sequence shown here is derived from an EMBL/GenBank/DDBJ whole genome shotgun (WGS) entry which is preliminary data.</text>
</comment>
<dbReference type="PANTHER" id="PTHR30627:SF1">
    <property type="entry name" value="PEPTIDOGLYCAN D,D-TRANSPEPTIDASE FTSI"/>
    <property type="match status" value="1"/>
</dbReference>
<dbReference type="GO" id="GO:0005886">
    <property type="term" value="C:plasma membrane"/>
    <property type="evidence" value="ECO:0007669"/>
    <property type="project" value="TreeGrafter"/>
</dbReference>
<feature type="domain" description="Penicillin-binding protein transpeptidase" evidence="4">
    <location>
        <begin position="213"/>
        <end position="440"/>
    </location>
</feature>
<protein>
    <recommendedName>
        <fullName evidence="4">Penicillin-binding protein transpeptidase domain-containing protein</fullName>
    </recommendedName>
</protein>
<dbReference type="Gene3D" id="3.40.710.10">
    <property type="entry name" value="DD-peptidase/beta-lactamase superfamily"/>
    <property type="match status" value="1"/>
</dbReference>
<dbReference type="GO" id="GO:0071555">
    <property type="term" value="P:cell wall organization"/>
    <property type="evidence" value="ECO:0007669"/>
    <property type="project" value="TreeGrafter"/>
</dbReference>
<dbReference type="STRING" id="2018661.A0A2A2KEH4"/>
<dbReference type="InterPro" id="IPR036138">
    <property type="entry name" value="PBP_dimer_sf"/>
</dbReference>
<accession>A0A2A2KEH4</accession>
<name>A0A2A2KEH4_9BILA</name>
<keyword evidence="6" id="KW-1185">Reference proteome</keyword>
<dbReference type="SUPFAM" id="SSF56601">
    <property type="entry name" value="beta-lactamase/transpeptidase-like"/>
    <property type="match status" value="1"/>
</dbReference>
<evidence type="ECO:0000313" key="6">
    <source>
        <dbReference type="Proteomes" id="UP000218231"/>
    </source>
</evidence>
<feature type="transmembrane region" description="Helical" evidence="3">
    <location>
        <begin position="63"/>
        <end position="87"/>
    </location>
</feature>
<dbReference type="PANTHER" id="PTHR30627">
    <property type="entry name" value="PEPTIDOGLYCAN D,D-TRANSPEPTIDASE"/>
    <property type="match status" value="1"/>
</dbReference>
<evidence type="ECO:0000256" key="3">
    <source>
        <dbReference type="SAM" id="Phobius"/>
    </source>
</evidence>
<dbReference type="Proteomes" id="UP000218231">
    <property type="component" value="Unassembled WGS sequence"/>
</dbReference>
<dbReference type="GO" id="GO:0008658">
    <property type="term" value="F:penicillin binding"/>
    <property type="evidence" value="ECO:0007669"/>
    <property type="project" value="InterPro"/>
</dbReference>
<organism evidence="5 6">
    <name type="scientific">Diploscapter pachys</name>
    <dbReference type="NCBI Taxonomy" id="2018661"/>
    <lineage>
        <taxon>Eukaryota</taxon>
        <taxon>Metazoa</taxon>
        <taxon>Ecdysozoa</taxon>
        <taxon>Nematoda</taxon>
        <taxon>Chromadorea</taxon>
        <taxon>Rhabditida</taxon>
        <taxon>Rhabditina</taxon>
        <taxon>Rhabditomorpha</taxon>
        <taxon>Rhabditoidea</taxon>
        <taxon>Rhabditidae</taxon>
        <taxon>Diploscapter</taxon>
    </lineage>
</organism>
<dbReference type="EMBL" id="LIAE01008829">
    <property type="protein sequence ID" value="PAV72310.1"/>
    <property type="molecule type" value="Genomic_DNA"/>
</dbReference>
<sequence>MMAKLNEAARAKAAVAKHAGRYPQQRARRGPQTLTVIVARPAQAQHRSAGQRHALVATSHMRLMMLMMLFAAAVVLIIGRLAMLGILSGGEAAARTAALAARGDIVDRNGAPLARTIDAWTIAVHPNKIIGDKMEIAARLAALMPDRGDQAWFYHQLTRNISFVYLQRRASPALVEQAGKPVALAIDARVQAAMESELGRAMGTFSARGAGGIVMDVHTGEVLAMVSLPTFNPNRVGMAGSEELRNLTTQSVFELGSTFKPITVATAIDTGTITMNRKFDATHPLKVGGFTIHDERGDPQRWLSMPETLIYSSNIATARIADEVGPQKMQTMFRKLGFDTRPDIELREKGRPLWPRYWARTTTMTTAYGHGIAVTPLHLASAYAALVNGGIWRPATLMKIAPGQAPAGRRGTKETGGWKTAAWNAAPVVGRTIARVGSMLGVVPDAQRDIDVADMMPLIWQETPPKQANGN</sequence>
<evidence type="ECO:0000256" key="1">
    <source>
        <dbReference type="ARBA" id="ARBA00004370"/>
    </source>
</evidence>